<protein>
    <submittedName>
        <fullName evidence="1">Uncharacterized protein</fullName>
    </submittedName>
</protein>
<evidence type="ECO:0000313" key="1">
    <source>
        <dbReference type="EMBL" id="MBP1965631.1"/>
    </source>
</evidence>
<dbReference type="EMBL" id="JAGGKV010000015">
    <property type="protein sequence ID" value="MBP1965631.1"/>
    <property type="molecule type" value="Genomic_DNA"/>
</dbReference>
<comment type="caution">
    <text evidence="1">The sequence shown here is derived from an EMBL/GenBank/DDBJ whole genome shotgun (WGS) entry which is preliminary data.</text>
</comment>
<name>A0ABS4I5E7_9BACL</name>
<reference evidence="1 2" key="1">
    <citation type="submission" date="2021-03" db="EMBL/GenBank/DDBJ databases">
        <title>Genomic Encyclopedia of Type Strains, Phase IV (KMG-IV): sequencing the most valuable type-strain genomes for metagenomic binning, comparative biology and taxonomic classification.</title>
        <authorList>
            <person name="Goeker M."/>
        </authorList>
    </citation>
    <scope>NUCLEOTIDE SEQUENCE [LARGE SCALE GENOMIC DNA]</scope>
    <source>
        <strain evidence="1 2">DSM 24950</strain>
    </source>
</reference>
<gene>
    <name evidence="1" type="ORF">J2Z65_004876</name>
</gene>
<proteinExistence type="predicted"/>
<evidence type="ECO:0000313" key="2">
    <source>
        <dbReference type="Proteomes" id="UP001519344"/>
    </source>
</evidence>
<organism evidence="1 2">
    <name type="scientific">Paenibacillus aceris</name>
    <dbReference type="NCBI Taxonomy" id="869555"/>
    <lineage>
        <taxon>Bacteria</taxon>
        <taxon>Bacillati</taxon>
        <taxon>Bacillota</taxon>
        <taxon>Bacilli</taxon>
        <taxon>Bacillales</taxon>
        <taxon>Paenibacillaceae</taxon>
        <taxon>Paenibacillus</taxon>
    </lineage>
</organism>
<accession>A0ABS4I5E7</accession>
<dbReference type="Proteomes" id="UP001519344">
    <property type="component" value="Unassembled WGS sequence"/>
</dbReference>
<keyword evidence="2" id="KW-1185">Reference proteome</keyword>
<sequence length="54" mass="6392">MQLLFFIVTGRLMHNNVIRKKPSLLIQVLRCSVFGTLDTFARFLRIRPFLKRAD</sequence>